<dbReference type="Proteomes" id="UP001596110">
    <property type="component" value="Unassembled WGS sequence"/>
</dbReference>
<proteinExistence type="predicted"/>
<name>A0ABW0UBP8_9STRE</name>
<evidence type="ECO:0000313" key="1">
    <source>
        <dbReference type="EMBL" id="MFC5630116.1"/>
    </source>
</evidence>
<evidence type="ECO:0000313" key="2">
    <source>
        <dbReference type="Proteomes" id="UP001596110"/>
    </source>
</evidence>
<gene>
    <name evidence="1" type="ORF">ACFPQ3_00485</name>
</gene>
<dbReference type="RefSeq" id="WP_156806731.1">
    <property type="nucleotide sequence ID" value="NZ_JBHSOJ010000003.1"/>
</dbReference>
<dbReference type="EMBL" id="JBHSOJ010000003">
    <property type="protein sequence ID" value="MFC5630116.1"/>
    <property type="molecule type" value="Genomic_DNA"/>
</dbReference>
<accession>A0ABW0UBP8</accession>
<sequence length="64" mass="7383">MNVAIYFKNGSTAYFQQVENFHGNQENIKFTYFGLSSQERKQAVFYKDSIAGLARTVVMEAKHE</sequence>
<organism evidence="1 2">
    <name type="scientific">Streptococcus caledonicus</name>
    <dbReference type="NCBI Taxonomy" id="2614158"/>
    <lineage>
        <taxon>Bacteria</taxon>
        <taxon>Bacillati</taxon>
        <taxon>Bacillota</taxon>
        <taxon>Bacilli</taxon>
        <taxon>Lactobacillales</taxon>
        <taxon>Streptococcaceae</taxon>
        <taxon>Streptococcus</taxon>
    </lineage>
</organism>
<comment type="caution">
    <text evidence="1">The sequence shown here is derived from an EMBL/GenBank/DDBJ whole genome shotgun (WGS) entry which is preliminary data.</text>
</comment>
<keyword evidence="2" id="KW-1185">Reference proteome</keyword>
<protein>
    <submittedName>
        <fullName evidence="1">Uncharacterized protein</fullName>
    </submittedName>
</protein>
<reference evidence="2" key="1">
    <citation type="journal article" date="2019" name="Int. J. Syst. Evol. Microbiol.">
        <title>The Global Catalogue of Microorganisms (GCM) 10K type strain sequencing project: providing services to taxonomists for standard genome sequencing and annotation.</title>
        <authorList>
            <consortium name="The Broad Institute Genomics Platform"/>
            <consortium name="The Broad Institute Genome Sequencing Center for Infectious Disease"/>
            <person name="Wu L."/>
            <person name="Ma J."/>
        </authorList>
    </citation>
    <scope>NUCLEOTIDE SEQUENCE [LARGE SCALE GENOMIC DNA]</scope>
    <source>
        <strain evidence="2">DT43</strain>
    </source>
</reference>